<dbReference type="Gene3D" id="3.40.630.30">
    <property type="match status" value="1"/>
</dbReference>
<dbReference type="AlphaFoldDB" id="A0A941DFE1"/>
<dbReference type="PANTHER" id="PTHR43792:SF1">
    <property type="entry name" value="N-ACETYLTRANSFERASE DOMAIN-CONTAINING PROTEIN"/>
    <property type="match status" value="1"/>
</dbReference>
<keyword evidence="3" id="KW-1185">Reference proteome</keyword>
<dbReference type="RefSeq" id="WP_212684370.1">
    <property type="nucleotide sequence ID" value="NZ_JAGSPM010000006.1"/>
</dbReference>
<dbReference type="InterPro" id="IPR016181">
    <property type="entry name" value="Acyl_CoA_acyltransferase"/>
</dbReference>
<evidence type="ECO:0000313" key="2">
    <source>
        <dbReference type="EMBL" id="MBR7747071.1"/>
    </source>
</evidence>
<evidence type="ECO:0000313" key="3">
    <source>
        <dbReference type="Proteomes" id="UP000680158"/>
    </source>
</evidence>
<dbReference type="InterPro" id="IPR051531">
    <property type="entry name" value="N-acetyltransferase"/>
</dbReference>
<evidence type="ECO:0000259" key="1">
    <source>
        <dbReference type="PROSITE" id="PS51186"/>
    </source>
</evidence>
<sequence length="175" mass="19594">MNTTPIILHPVTKDHLEAGLEIHCNPETHRFNPFGPPTPKRFEQALHDWISHWENYGFGYWAVSLIQAPKQIIGFGGVMDTMVGTQVGLNLYFRLSPTAWGIGVGTAIAEAGLDQAFVQQHRDAVLGLVRPKNLPSRKTLEKVGMLAFDTCKDVPDQEPSLIYRITALEYANRKK</sequence>
<protein>
    <submittedName>
        <fullName evidence="2">GNAT family N-acetyltransferase</fullName>
    </submittedName>
</protein>
<dbReference type="SUPFAM" id="SSF55729">
    <property type="entry name" value="Acyl-CoA N-acyltransferases (Nat)"/>
    <property type="match status" value="1"/>
</dbReference>
<feature type="domain" description="N-acetyltransferase" evidence="1">
    <location>
        <begin position="6"/>
        <end position="168"/>
    </location>
</feature>
<proteinExistence type="predicted"/>
<dbReference type="GO" id="GO:0016747">
    <property type="term" value="F:acyltransferase activity, transferring groups other than amino-acyl groups"/>
    <property type="evidence" value="ECO:0007669"/>
    <property type="project" value="InterPro"/>
</dbReference>
<dbReference type="Pfam" id="PF13302">
    <property type="entry name" value="Acetyltransf_3"/>
    <property type="match status" value="1"/>
</dbReference>
<reference evidence="2 3" key="1">
    <citation type="submission" date="2021-04" db="EMBL/GenBank/DDBJ databases">
        <title>novel species isolated from subtropical streams in China.</title>
        <authorList>
            <person name="Lu H."/>
        </authorList>
    </citation>
    <scope>NUCLEOTIDE SEQUENCE [LARGE SCALE GENOMIC DNA]</scope>
    <source>
        <strain evidence="2 3">BYS107W</strain>
    </source>
</reference>
<dbReference type="EMBL" id="JAGSPM010000006">
    <property type="protein sequence ID" value="MBR7747071.1"/>
    <property type="molecule type" value="Genomic_DNA"/>
</dbReference>
<name>A0A941DFE1_9BURK</name>
<dbReference type="InterPro" id="IPR000182">
    <property type="entry name" value="GNAT_dom"/>
</dbReference>
<dbReference type="PROSITE" id="PS51186">
    <property type="entry name" value="GNAT"/>
    <property type="match status" value="1"/>
</dbReference>
<dbReference type="PANTHER" id="PTHR43792">
    <property type="entry name" value="GNAT FAMILY, PUTATIVE (AFU_ORTHOLOGUE AFUA_3G00765)-RELATED-RELATED"/>
    <property type="match status" value="1"/>
</dbReference>
<comment type="caution">
    <text evidence="2">The sequence shown here is derived from an EMBL/GenBank/DDBJ whole genome shotgun (WGS) entry which is preliminary data.</text>
</comment>
<gene>
    <name evidence="2" type="ORF">KDM92_10800</name>
</gene>
<dbReference type="Proteomes" id="UP000680158">
    <property type="component" value="Unassembled WGS sequence"/>
</dbReference>
<accession>A0A941DFE1</accession>
<organism evidence="2 3">
    <name type="scientific">Undibacterium baiyunense</name>
    <dbReference type="NCBI Taxonomy" id="2828731"/>
    <lineage>
        <taxon>Bacteria</taxon>
        <taxon>Pseudomonadati</taxon>
        <taxon>Pseudomonadota</taxon>
        <taxon>Betaproteobacteria</taxon>
        <taxon>Burkholderiales</taxon>
        <taxon>Oxalobacteraceae</taxon>
        <taxon>Undibacterium</taxon>
    </lineage>
</organism>